<dbReference type="OrthoDB" id="2430277at2759"/>
<feature type="non-terminal residue" evidence="3">
    <location>
        <position position="1"/>
    </location>
</feature>
<keyword evidence="4" id="KW-1185">Reference proteome</keyword>
<feature type="compositionally biased region" description="Low complexity" evidence="1">
    <location>
        <begin position="338"/>
        <end position="358"/>
    </location>
</feature>
<evidence type="ECO:0000259" key="2">
    <source>
        <dbReference type="PROSITE" id="PS51082"/>
    </source>
</evidence>
<evidence type="ECO:0000256" key="1">
    <source>
        <dbReference type="SAM" id="MobiDB-lite"/>
    </source>
</evidence>
<reference evidence="3 4" key="1">
    <citation type="journal article" date="2015" name="Environ. Microbiol.">
        <title>Metagenome sequence of Elaphomyces granulatus from sporocarp tissue reveals Ascomycota ectomycorrhizal fingerprints of genome expansion and a Proteobacteria-rich microbiome.</title>
        <authorList>
            <person name="Quandt C.A."/>
            <person name="Kohler A."/>
            <person name="Hesse C.N."/>
            <person name="Sharpton T.J."/>
            <person name="Martin F."/>
            <person name="Spatafora J.W."/>
        </authorList>
    </citation>
    <scope>NUCLEOTIDE SEQUENCE [LARGE SCALE GENOMIC DNA]</scope>
    <source>
        <strain evidence="3 4">OSC145934</strain>
    </source>
</reference>
<dbReference type="Proteomes" id="UP000243515">
    <property type="component" value="Unassembled WGS sequence"/>
</dbReference>
<dbReference type="EMBL" id="NPHW01003509">
    <property type="protein sequence ID" value="OXV09480.1"/>
    <property type="molecule type" value="Genomic_DNA"/>
</dbReference>
<name>A0A232LZ88_9EURO</name>
<dbReference type="InterPro" id="IPR003124">
    <property type="entry name" value="WH2_dom"/>
</dbReference>
<evidence type="ECO:0000313" key="4">
    <source>
        <dbReference type="Proteomes" id="UP000243515"/>
    </source>
</evidence>
<feature type="compositionally biased region" description="Pro residues" evidence="1">
    <location>
        <begin position="269"/>
        <end position="284"/>
    </location>
</feature>
<gene>
    <name evidence="3" type="ORF">Egran_02756</name>
</gene>
<evidence type="ECO:0000313" key="3">
    <source>
        <dbReference type="EMBL" id="OXV09480.1"/>
    </source>
</evidence>
<accession>A0A232LZ88</accession>
<protein>
    <recommendedName>
        <fullName evidence="2">WH2 domain-containing protein</fullName>
    </recommendedName>
</protein>
<feature type="compositionally biased region" description="Low complexity" evidence="1">
    <location>
        <begin position="247"/>
        <end position="258"/>
    </location>
</feature>
<proteinExistence type="predicted"/>
<feature type="compositionally biased region" description="Pro residues" evidence="1">
    <location>
        <begin position="359"/>
        <end position="403"/>
    </location>
</feature>
<feature type="compositionally biased region" description="Low complexity" evidence="1">
    <location>
        <begin position="404"/>
        <end position="414"/>
    </location>
</feature>
<feature type="compositionally biased region" description="Pro residues" evidence="1">
    <location>
        <begin position="46"/>
        <end position="69"/>
    </location>
</feature>
<dbReference type="Pfam" id="PF02205">
    <property type="entry name" value="WH2"/>
    <property type="match status" value="1"/>
</dbReference>
<dbReference type="GO" id="GO:0003779">
    <property type="term" value="F:actin binding"/>
    <property type="evidence" value="ECO:0007669"/>
    <property type="project" value="InterPro"/>
</dbReference>
<feature type="domain" description="WH2" evidence="2">
    <location>
        <begin position="81"/>
        <end position="98"/>
    </location>
</feature>
<organism evidence="3 4">
    <name type="scientific">Elaphomyces granulatus</name>
    <dbReference type="NCBI Taxonomy" id="519963"/>
    <lineage>
        <taxon>Eukaryota</taxon>
        <taxon>Fungi</taxon>
        <taxon>Dikarya</taxon>
        <taxon>Ascomycota</taxon>
        <taxon>Pezizomycotina</taxon>
        <taxon>Eurotiomycetes</taxon>
        <taxon>Eurotiomycetidae</taxon>
        <taxon>Eurotiales</taxon>
        <taxon>Elaphomycetaceae</taxon>
        <taxon>Elaphomyces</taxon>
    </lineage>
</organism>
<sequence>TLLYYYCVLCFPDTFGGLKTKYLLDSQDFLVLRFNYNKRFLSSNMLPPPPPPPPPPGIGGPPPPPPPPGNFTAPGSSETQDRSALLLDITKGTRLKKAETNDRSAPSIIKDGEKSRGPAVLGAPPVPGMSKPPEGLAPPIPTGAATNRLRSSSEGGEESGPAIQSAPQLGGLFAGGIPKLRSRGGVDTGAIRDTTYISDSEAPLPGTQKPLKLPGVRPPPLPSTESTPAPVNPLVANLRRPPPKPTSRPSSTVSLSSTKAPPDFLISRAPPPVPGSAKPPPPPVASRKPSIYASSTPSVNSTLPLVPPPPSGSAPKLPAPVLPPPSGTAPQLPDGVQAAAASIAMQAARNAYGNSQVPSAPPPPPPPPPPTVLQTPPPASAPLAPPPPPPAAPSAPSVPPPRPSSNSSPASSRPTSYDGHQVKIHVRSILDPSAYTLTNGGSLGLSANRGQGVTRIEDNRFKFQDESHLPKPRPFLGGVRRYRAGRGSSVPLDLGSIG</sequence>
<feature type="region of interest" description="Disordered" evidence="1">
    <location>
        <begin position="45"/>
        <end position="424"/>
    </location>
</feature>
<feature type="compositionally biased region" description="Pro residues" evidence="1">
    <location>
        <begin position="305"/>
        <end position="327"/>
    </location>
</feature>
<dbReference type="PROSITE" id="PS51082">
    <property type="entry name" value="WH2"/>
    <property type="match status" value="1"/>
</dbReference>
<comment type="caution">
    <text evidence="3">The sequence shown here is derived from an EMBL/GenBank/DDBJ whole genome shotgun (WGS) entry which is preliminary data.</text>
</comment>
<dbReference type="AlphaFoldDB" id="A0A232LZ88"/>